<dbReference type="KEGG" id="vg:54981595"/>
<proteinExistence type="predicted"/>
<dbReference type="EMBL" id="MF351863">
    <property type="protein sequence ID" value="ASR76301.1"/>
    <property type="molecule type" value="Genomic_DNA"/>
</dbReference>
<keyword evidence="2" id="KW-1185">Reference proteome</keyword>
<dbReference type="Proteomes" id="UP000221247">
    <property type="component" value="Segment"/>
</dbReference>
<evidence type="ECO:0000313" key="1">
    <source>
        <dbReference type="EMBL" id="ASR76301.1"/>
    </source>
</evidence>
<name>A0A222YW79_9CAUD</name>
<dbReference type="RefSeq" id="YP_009791414.1">
    <property type="nucleotide sequence ID" value="NC_047838.1"/>
</dbReference>
<accession>A0A222YW79</accession>
<evidence type="ECO:0000313" key="2">
    <source>
        <dbReference type="Proteomes" id="UP000221247"/>
    </source>
</evidence>
<gene>
    <name evidence="1" type="primary">265</name>
    <name evidence="1" type="ORF">PBI_BELLAMY_265</name>
</gene>
<organism evidence="1 2">
    <name type="scientific">Synechococcus phage Bellamy</name>
    <dbReference type="NCBI Taxonomy" id="2023996"/>
    <lineage>
        <taxon>Viruses</taxon>
        <taxon>Duplodnaviria</taxon>
        <taxon>Heunggongvirae</taxon>
        <taxon>Uroviricota</taxon>
        <taxon>Caudoviricetes</taxon>
        <taxon>Pantevenvirales</taxon>
        <taxon>Kyanoviridae</taxon>
        <taxon>Bellamyvirus</taxon>
        <taxon>Bellamyvirus bellamy</taxon>
    </lineage>
</organism>
<sequence>MTENPDDEKSILNKSDPHINRGVELLLRNRRAKPEQPKTFQVKFGKMVALFKREIVFHLNFYLDIRKK</sequence>
<dbReference type="GeneID" id="54981595"/>
<protein>
    <submittedName>
        <fullName evidence="1">Uncharacterized protein</fullName>
    </submittedName>
</protein>
<reference evidence="1 2" key="1">
    <citation type="submission" date="2017-06" db="EMBL/GenBank/DDBJ databases">
        <authorList>
            <person name="Kim H.J."/>
            <person name="Triplett B.A."/>
        </authorList>
    </citation>
    <scope>NUCLEOTIDE SEQUENCE [LARGE SCALE GENOMIC DNA]</scope>
</reference>